<feature type="region of interest" description="Disordered" evidence="1">
    <location>
        <begin position="168"/>
        <end position="188"/>
    </location>
</feature>
<dbReference type="OrthoDB" id="3794996at2759"/>
<organism evidence="2 3">
    <name type="scientific">Ophiobolus disseminans</name>
    <dbReference type="NCBI Taxonomy" id="1469910"/>
    <lineage>
        <taxon>Eukaryota</taxon>
        <taxon>Fungi</taxon>
        <taxon>Dikarya</taxon>
        <taxon>Ascomycota</taxon>
        <taxon>Pezizomycotina</taxon>
        <taxon>Dothideomycetes</taxon>
        <taxon>Pleosporomycetidae</taxon>
        <taxon>Pleosporales</taxon>
        <taxon>Pleosporineae</taxon>
        <taxon>Phaeosphaeriaceae</taxon>
        <taxon>Ophiobolus</taxon>
    </lineage>
</organism>
<proteinExistence type="predicted"/>
<keyword evidence="3" id="KW-1185">Reference proteome</keyword>
<name>A0A6A6ZXE0_9PLEO</name>
<protein>
    <submittedName>
        <fullName evidence="2">Uncharacterized protein</fullName>
    </submittedName>
</protein>
<evidence type="ECO:0000256" key="1">
    <source>
        <dbReference type="SAM" id="MobiDB-lite"/>
    </source>
</evidence>
<gene>
    <name evidence="2" type="ORF">CC86DRAFT_383377</name>
</gene>
<evidence type="ECO:0000313" key="2">
    <source>
        <dbReference type="EMBL" id="KAF2825506.1"/>
    </source>
</evidence>
<accession>A0A6A6ZXE0</accession>
<sequence length="188" mass="20921">MDATTTLADANISAIDALLAMPTVARITTTDTPMSDAPSIPSIYTNPIIPRAPAITKFVSLSPEEQSTIYRTCHEISLAWSISSPASAFPYKYHPDPDPNNWGIGLLGAILRLAKVAKMDVAVSYVCHSIERENDGLSMVDGDWVIRREDVEYAFRRLRPRAGGESFRPEYGRGVRPRREGMARRRRD</sequence>
<dbReference type="EMBL" id="MU006228">
    <property type="protein sequence ID" value="KAF2825506.1"/>
    <property type="molecule type" value="Genomic_DNA"/>
</dbReference>
<evidence type="ECO:0000313" key="3">
    <source>
        <dbReference type="Proteomes" id="UP000799424"/>
    </source>
</evidence>
<reference evidence="2" key="1">
    <citation type="journal article" date="2020" name="Stud. Mycol.">
        <title>101 Dothideomycetes genomes: a test case for predicting lifestyles and emergence of pathogens.</title>
        <authorList>
            <person name="Haridas S."/>
            <person name="Albert R."/>
            <person name="Binder M."/>
            <person name="Bloem J."/>
            <person name="Labutti K."/>
            <person name="Salamov A."/>
            <person name="Andreopoulos B."/>
            <person name="Baker S."/>
            <person name="Barry K."/>
            <person name="Bills G."/>
            <person name="Bluhm B."/>
            <person name="Cannon C."/>
            <person name="Castanera R."/>
            <person name="Culley D."/>
            <person name="Daum C."/>
            <person name="Ezra D."/>
            <person name="Gonzalez J."/>
            <person name="Henrissat B."/>
            <person name="Kuo A."/>
            <person name="Liang C."/>
            <person name="Lipzen A."/>
            <person name="Lutzoni F."/>
            <person name="Magnuson J."/>
            <person name="Mondo S."/>
            <person name="Nolan M."/>
            <person name="Ohm R."/>
            <person name="Pangilinan J."/>
            <person name="Park H.-J."/>
            <person name="Ramirez L."/>
            <person name="Alfaro M."/>
            <person name="Sun H."/>
            <person name="Tritt A."/>
            <person name="Yoshinaga Y."/>
            <person name="Zwiers L.-H."/>
            <person name="Turgeon B."/>
            <person name="Goodwin S."/>
            <person name="Spatafora J."/>
            <person name="Crous P."/>
            <person name="Grigoriev I."/>
        </authorList>
    </citation>
    <scope>NUCLEOTIDE SEQUENCE</scope>
    <source>
        <strain evidence="2">CBS 113818</strain>
    </source>
</reference>
<dbReference type="Proteomes" id="UP000799424">
    <property type="component" value="Unassembled WGS sequence"/>
</dbReference>
<dbReference type="AlphaFoldDB" id="A0A6A6ZXE0"/>